<evidence type="ECO:0000256" key="15">
    <source>
        <dbReference type="PROSITE-ProRule" id="PRU00076"/>
    </source>
</evidence>
<dbReference type="InterPro" id="IPR008294">
    <property type="entry name" value="Meprin"/>
</dbReference>
<organism evidence="24 25">
    <name type="scientific">Huso huso</name>
    <name type="common">Beluga</name>
    <name type="synonym">Acipenser huso</name>
    <dbReference type="NCBI Taxonomy" id="61971"/>
    <lineage>
        <taxon>Eukaryota</taxon>
        <taxon>Metazoa</taxon>
        <taxon>Chordata</taxon>
        <taxon>Craniata</taxon>
        <taxon>Vertebrata</taxon>
        <taxon>Euteleostomi</taxon>
        <taxon>Actinopterygii</taxon>
        <taxon>Chondrostei</taxon>
        <taxon>Acipenseriformes</taxon>
        <taxon>Acipenseridae</taxon>
        <taxon>Huso</taxon>
    </lineage>
</organism>
<dbReference type="InterPro" id="IPR001506">
    <property type="entry name" value="Peptidase_M12A"/>
</dbReference>
<name>A0ABR0ZVE4_HUSHU</name>
<feature type="binding site" evidence="16">
    <location>
        <position position="202"/>
    </location>
    <ligand>
        <name>Zn(2+)</name>
        <dbReference type="ChEBI" id="CHEBI:29105"/>
        <note>catalytic</note>
    </ligand>
</feature>
<dbReference type="SMART" id="SM00235">
    <property type="entry name" value="ZnMc"/>
    <property type="match status" value="1"/>
</dbReference>
<keyword evidence="8 14" id="KW-0862">Zinc</keyword>
<dbReference type="Pfam" id="PF00629">
    <property type="entry name" value="MAM"/>
    <property type="match status" value="1"/>
</dbReference>
<keyword evidence="13" id="KW-0325">Glycoprotein</keyword>
<keyword evidence="5 14" id="KW-0479">Metal-binding</keyword>
<evidence type="ECO:0000313" key="24">
    <source>
        <dbReference type="EMBL" id="KAK6488506.1"/>
    </source>
</evidence>
<dbReference type="InterPro" id="IPR006026">
    <property type="entry name" value="Peptidase_Metallo"/>
</dbReference>
<comment type="caution">
    <text evidence="24">The sequence shown here is derived from an EMBL/GenBank/DDBJ whole genome shotgun (WGS) entry which is preliminary data.</text>
</comment>
<dbReference type="SMART" id="SM00137">
    <property type="entry name" value="MAM"/>
    <property type="match status" value="1"/>
</dbReference>
<reference evidence="24 25" key="1">
    <citation type="submission" date="2021-05" db="EMBL/GenBank/DDBJ databases">
        <authorList>
            <person name="Zahm M."/>
            <person name="Klopp C."/>
            <person name="Cabau C."/>
            <person name="Kuhl H."/>
            <person name="Suciu R."/>
            <person name="Ciorpac M."/>
            <person name="Holostenco D."/>
            <person name="Gessner J."/>
            <person name="Wuertz S."/>
            <person name="Hohne C."/>
            <person name="Stock M."/>
            <person name="Gislard M."/>
            <person name="Lluch J."/>
            <person name="Milhes M."/>
            <person name="Lampietro C."/>
            <person name="Lopez Roques C."/>
            <person name="Donnadieu C."/>
            <person name="Du K."/>
            <person name="Schartl M."/>
            <person name="Guiguen Y."/>
        </authorList>
    </citation>
    <scope>NUCLEOTIDE SEQUENCE [LARGE SCALE GENOMIC DNA]</scope>
    <source>
        <strain evidence="24">Hh-F2</strain>
        <tissue evidence="24">Blood</tissue>
    </source>
</reference>
<feature type="domain" description="MAM" evidence="21">
    <location>
        <begin position="304"/>
        <end position="467"/>
    </location>
</feature>
<dbReference type="InterPro" id="IPR013320">
    <property type="entry name" value="ConA-like_dom_sf"/>
</dbReference>
<evidence type="ECO:0000256" key="5">
    <source>
        <dbReference type="ARBA" id="ARBA00022723"/>
    </source>
</evidence>
<dbReference type="PROSITE" id="PS50026">
    <property type="entry name" value="EGF_3"/>
    <property type="match status" value="1"/>
</dbReference>
<dbReference type="PANTHER" id="PTHR10127:SF824">
    <property type="entry name" value="MEPRIN A SUBUNIT ALPHA"/>
    <property type="match status" value="1"/>
</dbReference>
<dbReference type="EC" id="3.4.24.-" evidence="14"/>
<evidence type="ECO:0000256" key="8">
    <source>
        <dbReference type="ARBA" id="ARBA00022833"/>
    </source>
</evidence>
<evidence type="ECO:0000256" key="13">
    <source>
        <dbReference type="ARBA" id="ARBA00023180"/>
    </source>
</evidence>
<dbReference type="EMBL" id="JAHFZB010000006">
    <property type="protein sequence ID" value="KAK6488506.1"/>
    <property type="molecule type" value="Genomic_DNA"/>
</dbReference>
<evidence type="ECO:0000256" key="9">
    <source>
        <dbReference type="ARBA" id="ARBA00022989"/>
    </source>
</evidence>
<comment type="cofactor">
    <cofactor evidence="16 17">
        <name>Zn(2+)</name>
        <dbReference type="ChEBI" id="CHEBI:29105"/>
    </cofactor>
    <text evidence="16 17">Binds 1 zinc ion per subunit.</text>
</comment>
<evidence type="ECO:0000256" key="14">
    <source>
        <dbReference type="PIRNR" id="PIRNR001196"/>
    </source>
</evidence>
<dbReference type="PROSITE" id="PS50060">
    <property type="entry name" value="MAM_2"/>
    <property type="match status" value="1"/>
</dbReference>
<dbReference type="SUPFAM" id="SSF55486">
    <property type="entry name" value="Metalloproteases ('zincins'), catalytic domain"/>
    <property type="match status" value="1"/>
</dbReference>
<feature type="domain" description="EGF-like" evidence="20">
    <location>
        <begin position="667"/>
        <end position="707"/>
    </location>
</feature>
<dbReference type="InterPro" id="IPR000742">
    <property type="entry name" value="EGF"/>
</dbReference>
<dbReference type="Gene3D" id="2.60.210.10">
    <property type="entry name" value="Apoptosis, Tumor Necrosis Factor Receptor Associated Protein 2, Chain A"/>
    <property type="match status" value="1"/>
</dbReference>
<evidence type="ECO:0000313" key="25">
    <source>
        <dbReference type="Proteomes" id="UP001369086"/>
    </source>
</evidence>
<dbReference type="PROSITE" id="PS50144">
    <property type="entry name" value="MATH"/>
    <property type="match status" value="1"/>
</dbReference>
<keyword evidence="2 15" id="KW-0245">EGF-like domain</keyword>
<evidence type="ECO:0000256" key="10">
    <source>
        <dbReference type="ARBA" id="ARBA00023049"/>
    </source>
</evidence>
<proteinExistence type="predicted"/>
<dbReference type="Pfam" id="PF01400">
    <property type="entry name" value="Astacin"/>
    <property type="match status" value="1"/>
</dbReference>
<evidence type="ECO:0000256" key="1">
    <source>
        <dbReference type="ARBA" id="ARBA00004479"/>
    </source>
</evidence>
<evidence type="ECO:0000256" key="2">
    <source>
        <dbReference type="ARBA" id="ARBA00022536"/>
    </source>
</evidence>
<comment type="caution">
    <text evidence="15">Lacks conserved residue(s) required for the propagation of feature annotation.</text>
</comment>
<comment type="subcellular location">
    <subcellularLocation>
        <location evidence="1">Membrane</location>
        <topology evidence="1">Single-pass type I membrane protein</topology>
    </subcellularLocation>
</comment>
<dbReference type="CDD" id="cd06263">
    <property type="entry name" value="MAM"/>
    <property type="match status" value="1"/>
</dbReference>
<evidence type="ECO:0000256" key="16">
    <source>
        <dbReference type="PROSITE-ProRule" id="PRU01211"/>
    </source>
</evidence>
<evidence type="ECO:0000256" key="4">
    <source>
        <dbReference type="ARBA" id="ARBA00022692"/>
    </source>
</evidence>
<evidence type="ECO:0000256" key="17">
    <source>
        <dbReference type="RuleBase" id="RU361183"/>
    </source>
</evidence>
<feature type="active site" evidence="16">
    <location>
        <position position="193"/>
    </location>
</feature>
<evidence type="ECO:0000256" key="7">
    <source>
        <dbReference type="ARBA" id="ARBA00022801"/>
    </source>
</evidence>
<dbReference type="Gene3D" id="2.60.120.200">
    <property type="match status" value="1"/>
</dbReference>
<dbReference type="SUPFAM" id="SSF49899">
    <property type="entry name" value="Concanavalin A-like lectins/glucanases"/>
    <property type="match status" value="1"/>
</dbReference>
<dbReference type="PROSITE" id="PS00740">
    <property type="entry name" value="MAM_1"/>
    <property type="match status" value="1"/>
</dbReference>
<feature type="binding site" evidence="16">
    <location>
        <position position="192"/>
    </location>
    <ligand>
        <name>Zn(2+)</name>
        <dbReference type="ChEBI" id="CHEBI:29105"/>
        <note>catalytic</note>
    </ligand>
</feature>
<feature type="region of interest" description="Disordered" evidence="18">
    <location>
        <begin position="651"/>
        <end position="670"/>
    </location>
</feature>
<protein>
    <recommendedName>
        <fullName evidence="14">Meprin A subunit</fullName>
        <ecNumber evidence="14">3.4.24.-</ecNumber>
    </recommendedName>
    <alternativeName>
        <fullName evidence="14">Endopeptidase-2</fullName>
    </alternativeName>
</protein>
<dbReference type="Proteomes" id="UP001369086">
    <property type="component" value="Unassembled WGS sequence"/>
</dbReference>
<sequence length="742" mass="84375">MQSSYTGKDLKWNIQQEWYIREVFGLQVQNLSPRFPCQKDERQPLTACLDDFLKQLMLAVEAAPKQNDNDVDAGDLRKDIPDINLASKRHLFEGDIALPSGRNGLRNDTTRWKFPIPYILSDTLDLNAKGVIHQAFEMYRLKSCVDFKPYEGESTYLHIQKLDGCWSYVGDFHEGQNVSIGAGCDTKAVVEHELLHALGFYHEQSRTDRDDYVKIWWDEILPGKEHNFNKYDDNFITDFNTPYDYESIMHYRPLSFNKNESVPTITTAIPAFNEIIGQRLDFSAIDLLRLNRMYNCTSTHTLLDQCSFELINICGMVQNMNDDADWVQKQSTPGMEDHTLIGKCRDAGYFMHFDTSSGQKDKTALLESRILYPKSNQQCLQFFYKMTGGSDNLLVIWLRLDDGTGNVRKVMKVQTIKADGDDSWKIAHVTLHAKGKFRYLFQGIKGSQNTGGIFIDDISLTETRCPNGVWQIKNFTGLLNTTNKGDKLESPRFYSPEGYGFGATIYPHGRLDSTNEGYTSLYFHLCSGENDVVMEWPAANRQATITAMDQDPDIKSRMSSSRSFTTDKDPKWDKPVSGTLDPSCNCYRGPSWGWSTFISHKQLHRRSFLKNDDLIIFIDFEDLTSLVKTEVPINILKPSNILYTHERPRRAAEPAGNWEKHQPQSAAQDPCDPNPCLNEGACVNRNGEASCRCVQRQMFLYAGERCESSQIHGDILGMLIGGAAGTLTLTIAVIAILTRRHQ</sequence>
<dbReference type="PANTHER" id="PTHR10127">
    <property type="entry name" value="DISCOIDIN, CUB, EGF, LAMININ , AND ZINC METALLOPROTEASE DOMAIN CONTAINING"/>
    <property type="match status" value="1"/>
</dbReference>
<dbReference type="Gene3D" id="3.40.390.10">
    <property type="entry name" value="Collagenase (Catalytic Domain)"/>
    <property type="match status" value="1"/>
</dbReference>
<dbReference type="Pfam" id="PF00008">
    <property type="entry name" value="EGF"/>
    <property type="match status" value="1"/>
</dbReference>
<evidence type="ECO:0000259" key="20">
    <source>
        <dbReference type="PROSITE" id="PS50026"/>
    </source>
</evidence>
<evidence type="ECO:0000256" key="12">
    <source>
        <dbReference type="ARBA" id="ARBA00023157"/>
    </source>
</evidence>
<dbReference type="Gene3D" id="2.10.25.10">
    <property type="entry name" value="Laminin"/>
    <property type="match status" value="1"/>
</dbReference>
<keyword evidence="6" id="KW-0732">Signal</keyword>
<keyword evidence="12" id="KW-1015">Disulfide bond</keyword>
<dbReference type="CDD" id="cd00054">
    <property type="entry name" value="EGF_CA"/>
    <property type="match status" value="1"/>
</dbReference>
<dbReference type="PRINTS" id="PR00480">
    <property type="entry name" value="ASTACIN"/>
</dbReference>
<feature type="transmembrane region" description="Helical" evidence="19">
    <location>
        <begin position="715"/>
        <end position="737"/>
    </location>
</feature>
<feature type="domain" description="MATH" evidence="22">
    <location>
        <begin position="465"/>
        <end position="620"/>
    </location>
</feature>
<feature type="compositionally biased region" description="Basic and acidic residues" evidence="18">
    <location>
        <begin position="651"/>
        <end position="662"/>
    </location>
</feature>
<evidence type="ECO:0000259" key="23">
    <source>
        <dbReference type="PROSITE" id="PS51864"/>
    </source>
</evidence>
<evidence type="ECO:0000259" key="22">
    <source>
        <dbReference type="PROSITE" id="PS50144"/>
    </source>
</evidence>
<dbReference type="PROSITE" id="PS51864">
    <property type="entry name" value="ASTACIN"/>
    <property type="match status" value="1"/>
</dbReference>
<evidence type="ECO:0000256" key="3">
    <source>
        <dbReference type="ARBA" id="ARBA00022670"/>
    </source>
</evidence>
<evidence type="ECO:0000256" key="6">
    <source>
        <dbReference type="ARBA" id="ARBA00022729"/>
    </source>
</evidence>
<dbReference type="InterPro" id="IPR000998">
    <property type="entry name" value="MAM_dom"/>
</dbReference>
<evidence type="ECO:0000256" key="11">
    <source>
        <dbReference type="ARBA" id="ARBA00023136"/>
    </source>
</evidence>
<dbReference type="SUPFAM" id="SSF57196">
    <property type="entry name" value="EGF/Laminin"/>
    <property type="match status" value="1"/>
</dbReference>
<keyword evidence="11 19" id="KW-0472">Membrane</keyword>
<dbReference type="InterPro" id="IPR024079">
    <property type="entry name" value="MetalloPept_cat_dom_sf"/>
</dbReference>
<keyword evidence="25" id="KW-1185">Reference proteome</keyword>
<dbReference type="PIRSF" id="PIRSF001196">
    <property type="entry name" value="Meprin"/>
    <property type="match status" value="1"/>
</dbReference>
<gene>
    <name evidence="24" type="ORF">HHUSO_G7357</name>
</gene>
<dbReference type="InterPro" id="IPR008974">
    <property type="entry name" value="TRAF-like"/>
</dbReference>
<keyword evidence="3 14" id="KW-0645">Protease</keyword>
<feature type="binding site" evidence="16">
    <location>
        <position position="196"/>
    </location>
    <ligand>
        <name>Zn(2+)</name>
        <dbReference type="ChEBI" id="CHEBI:29105"/>
        <note>catalytic</note>
    </ligand>
</feature>
<dbReference type="SUPFAM" id="SSF49599">
    <property type="entry name" value="TRAF domain-like"/>
    <property type="match status" value="1"/>
</dbReference>
<dbReference type="PRINTS" id="PR00020">
    <property type="entry name" value="MAMDOMAIN"/>
</dbReference>
<keyword evidence="10 14" id="KW-0482">Metalloprotease</keyword>
<keyword evidence="7 14" id="KW-0378">Hydrolase</keyword>
<accession>A0ABR0ZVE4</accession>
<dbReference type="Pfam" id="PF22486">
    <property type="entry name" value="MATH_2"/>
    <property type="match status" value="1"/>
</dbReference>
<keyword evidence="9 19" id="KW-1133">Transmembrane helix</keyword>
<keyword evidence="4 19" id="KW-0812">Transmembrane</keyword>
<feature type="domain" description="Peptidase M12A" evidence="23">
    <location>
        <begin position="103"/>
        <end position="297"/>
    </location>
</feature>
<feature type="region of interest" description="Disordered" evidence="18">
    <location>
        <begin position="552"/>
        <end position="572"/>
    </location>
</feature>
<evidence type="ECO:0000256" key="18">
    <source>
        <dbReference type="SAM" id="MobiDB-lite"/>
    </source>
</evidence>
<evidence type="ECO:0000259" key="21">
    <source>
        <dbReference type="PROSITE" id="PS50060"/>
    </source>
</evidence>
<dbReference type="InterPro" id="IPR002083">
    <property type="entry name" value="MATH/TRAF_dom"/>
</dbReference>
<evidence type="ECO:0000256" key="19">
    <source>
        <dbReference type="SAM" id="Phobius"/>
    </source>
</evidence>